<feature type="compositionally biased region" description="Acidic residues" evidence="2">
    <location>
        <begin position="30"/>
        <end position="39"/>
    </location>
</feature>
<dbReference type="KEGG" id="dpx:DAPPUDRAFT_262853"/>
<dbReference type="AlphaFoldDB" id="E9HNT5"/>
<dbReference type="Proteomes" id="UP000000305">
    <property type="component" value="Unassembled WGS sequence"/>
</dbReference>
<proteinExistence type="predicted"/>
<feature type="region of interest" description="Disordered" evidence="2">
    <location>
        <begin position="94"/>
        <end position="126"/>
    </location>
</feature>
<evidence type="ECO:0000256" key="1">
    <source>
        <dbReference type="SAM" id="Coils"/>
    </source>
</evidence>
<evidence type="ECO:0000256" key="2">
    <source>
        <dbReference type="SAM" id="MobiDB-lite"/>
    </source>
</evidence>
<name>E9HNT5_DAPPU</name>
<gene>
    <name evidence="3" type="ORF">DAPPUDRAFT_262853</name>
</gene>
<sequence>MMATRREDASPKETRQDGGSSQSGPGKEDLAEEIIQEWEEFCRTTSKKPAQEMQDSPDSPEGPLSGANKNWIQYTTNKEIEDLLKEQENWELTESSPVVTVSHDRPQSRRGEENRQEEDYDPESRTLPSYLKQLRRILLRLREAATAARRNLDQIRRLAYDGDIVENGIQQLVGEQEMDTEDDE</sequence>
<feature type="compositionally biased region" description="Basic and acidic residues" evidence="2">
    <location>
        <begin position="102"/>
        <end position="114"/>
    </location>
</feature>
<reference evidence="3 4" key="1">
    <citation type="journal article" date="2011" name="Science">
        <title>The ecoresponsive genome of Daphnia pulex.</title>
        <authorList>
            <person name="Colbourne J.K."/>
            <person name="Pfrender M.E."/>
            <person name="Gilbert D."/>
            <person name="Thomas W.K."/>
            <person name="Tucker A."/>
            <person name="Oakley T.H."/>
            <person name="Tokishita S."/>
            <person name="Aerts A."/>
            <person name="Arnold G.J."/>
            <person name="Basu M.K."/>
            <person name="Bauer D.J."/>
            <person name="Caceres C.E."/>
            <person name="Carmel L."/>
            <person name="Casola C."/>
            <person name="Choi J.H."/>
            <person name="Detter J.C."/>
            <person name="Dong Q."/>
            <person name="Dusheyko S."/>
            <person name="Eads B.D."/>
            <person name="Frohlich T."/>
            <person name="Geiler-Samerotte K.A."/>
            <person name="Gerlach D."/>
            <person name="Hatcher P."/>
            <person name="Jogdeo S."/>
            <person name="Krijgsveld J."/>
            <person name="Kriventseva E.V."/>
            <person name="Kultz D."/>
            <person name="Laforsch C."/>
            <person name="Lindquist E."/>
            <person name="Lopez J."/>
            <person name="Manak J.R."/>
            <person name="Muller J."/>
            <person name="Pangilinan J."/>
            <person name="Patwardhan R.P."/>
            <person name="Pitluck S."/>
            <person name="Pritham E.J."/>
            <person name="Rechtsteiner A."/>
            <person name="Rho M."/>
            <person name="Rogozin I.B."/>
            <person name="Sakarya O."/>
            <person name="Salamov A."/>
            <person name="Schaack S."/>
            <person name="Shapiro H."/>
            <person name="Shiga Y."/>
            <person name="Skalitzky C."/>
            <person name="Smith Z."/>
            <person name="Souvorov A."/>
            <person name="Sung W."/>
            <person name="Tang Z."/>
            <person name="Tsuchiya D."/>
            <person name="Tu H."/>
            <person name="Vos H."/>
            <person name="Wang M."/>
            <person name="Wolf Y.I."/>
            <person name="Yamagata H."/>
            <person name="Yamada T."/>
            <person name="Ye Y."/>
            <person name="Shaw J.R."/>
            <person name="Andrews J."/>
            <person name="Crease T.J."/>
            <person name="Tang H."/>
            <person name="Lucas S.M."/>
            <person name="Robertson H.M."/>
            <person name="Bork P."/>
            <person name="Koonin E.V."/>
            <person name="Zdobnov E.M."/>
            <person name="Grigoriev I.V."/>
            <person name="Lynch M."/>
            <person name="Boore J.L."/>
        </authorList>
    </citation>
    <scope>NUCLEOTIDE SEQUENCE [LARGE SCALE GENOMIC DNA]</scope>
</reference>
<keyword evidence="1" id="KW-0175">Coiled coil</keyword>
<accession>E9HNT5</accession>
<feature type="region of interest" description="Disordered" evidence="2">
    <location>
        <begin position="1"/>
        <end position="73"/>
    </location>
</feature>
<dbReference type="PhylomeDB" id="E9HNT5"/>
<keyword evidence="4" id="KW-1185">Reference proteome</keyword>
<dbReference type="HOGENOM" id="CLU_100736_0_0_1"/>
<organism evidence="3 4">
    <name type="scientific">Daphnia pulex</name>
    <name type="common">Water flea</name>
    <dbReference type="NCBI Taxonomy" id="6669"/>
    <lineage>
        <taxon>Eukaryota</taxon>
        <taxon>Metazoa</taxon>
        <taxon>Ecdysozoa</taxon>
        <taxon>Arthropoda</taxon>
        <taxon>Crustacea</taxon>
        <taxon>Branchiopoda</taxon>
        <taxon>Diplostraca</taxon>
        <taxon>Cladocera</taxon>
        <taxon>Anomopoda</taxon>
        <taxon>Daphniidae</taxon>
        <taxon>Daphnia</taxon>
    </lineage>
</organism>
<feature type="compositionally biased region" description="Basic and acidic residues" evidence="2">
    <location>
        <begin position="1"/>
        <end position="16"/>
    </location>
</feature>
<dbReference type="EMBL" id="GL732698">
    <property type="protein sequence ID" value="EFX66613.1"/>
    <property type="molecule type" value="Genomic_DNA"/>
</dbReference>
<protein>
    <submittedName>
        <fullName evidence="3">Uncharacterized protein</fullName>
    </submittedName>
</protein>
<feature type="coiled-coil region" evidence="1">
    <location>
        <begin position="131"/>
        <end position="158"/>
    </location>
</feature>
<dbReference type="InParanoid" id="E9HNT5"/>
<evidence type="ECO:0000313" key="3">
    <source>
        <dbReference type="EMBL" id="EFX66613.1"/>
    </source>
</evidence>
<evidence type="ECO:0000313" key="4">
    <source>
        <dbReference type="Proteomes" id="UP000000305"/>
    </source>
</evidence>
<feature type="compositionally biased region" description="Polar residues" evidence="2">
    <location>
        <begin position="43"/>
        <end position="57"/>
    </location>
</feature>